<proteinExistence type="predicted"/>
<dbReference type="EMBL" id="LCJR01000002">
    <property type="protein sequence ID" value="KKT82705.1"/>
    <property type="molecule type" value="Genomic_DNA"/>
</dbReference>
<dbReference type="Pfam" id="PF08241">
    <property type="entry name" value="Methyltransf_11"/>
    <property type="match status" value="1"/>
</dbReference>
<dbReference type="AlphaFoldDB" id="A0A0G1KGT0"/>
<organism evidence="2 3">
    <name type="scientific">Candidatus Yanofskybacteria bacterium GW2011_GWA2_44_9</name>
    <dbReference type="NCBI Taxonomy" id="1619025"/>
    <lineage>
        <taxon>Bacteria</taxon>
        <taxon>Candidatus Yanofskyibacteriota</taxon>
    </lineage>
</organism>
<comment type="caution">
    <text evidence="2">The sequence shown here is derived from an EMBL/GenBank/DDBJ whole genome shotgun (WGS) entry which is preliminary data.</text>
</comment>
<dbReference type="CDD" id="cd02440">
    <property type="entry name" value="AdoMet_MTases"/>
    <property type="match status" value="1"/>
</dbReference>
<accession>A0A0G1KGT0</accession>
<feature type="domain" description="Methyltransferase type 11" evidence="1">
    <location>
        <begin position="44"/>
        <end position="155"/>
    </location>
</feature>
<dbReference type="SUPFAM" id="SSF53335">
    <property type="entry name" value="S-adenosyl-L-methionine-dependent methyltransferases"/>
    <property type="match status" value="1"/>
</dbReference>
<evidence type="ECO:0000313" key="2">
    <source>
        <dbReference type="EMBL" id="KKT82705.1"/>
    </source>
</evidence>
<sequence>MERNNKIEKNYMSPEQIPTSDRGLDKYLLDLGLTREELAGKRILDLGSGTRRFAKEVEDNGIVADVFSVDPIFEDPDQKIEKGADELAGQLAETDRPSITKKTVAALGENLPFKDNSFDFILAEYSLPAHAISEKQIDEFFQNSMRSLRVGGELRFCPPVNLQRKELTAYVERKLTELSKQNQYEVIKSGQLTVIKKLQ</sequence>
<name>A0A0G1KGT0_9BACT</name>
<reference evidence="2 3" key="1">
    <citation type="journal article" date="2015" name="Nature">
        <title>rRNA introns, odd ribosomes, and small enigmatic genomes across a large radiation of phyla.</title>
        <authorList>
            <person name="Brown C.T."/>
            <person name="Hug L.A."/>
            <person name="Thomas B.C."/>
            <person name="Sharon I."/>
            <person name="Castelle C.J."/>
            <person name="Singh A."/>
            <person name="Wilkins M.J."/>
            <person name="Williams K.H."/>
            <person name="Banfield J.F."/>
        </authorList>
    </citation>
    <scope>NUCLEOTIDE SEQUENCE [LARGE SCALE GENOMIC DNA]</scope>
</reference>
<evidence type="ECO:0000259" key="1">
    <source>
        <dbReference type="Pfam" id="PF08241"/>
    </source>
</evidence>
<dbReference type="InterPro" id="IPR013216">
    <property type="entry name" value="Methyltransf_11"/>
</dbReference>
<dbReference type="GO" id="GO:0008757">
    <property type="term" value="F:S-adenosylmethionine-dependent methyltransferase activity"/>
    <property type="evidence" value="ECO:0007669"/>
    <property type="project" value="InterPro"/>
</dbReference>
<dbReference type="Proteomes" id="UP000034032">
    <property type="component" value="Unassembled WGS sequence"/>
</dbReference>
<evidence type="ECO:0000313" key="3">
    <source>
        <dbReference type="Proteomes" id="UP000034032"/>
    </source>
</evidence>
<dbReference type="Gene3D" id="3.40.50.150">
    <property type="entry name" value="Vaccinia Virus protein VP39"/>
    <property type="match status" value="1"/>
</dbReference>
<protein>
    <recommendedName>
        <fullName evidence="1">Methyltransferase type 11 domain-containing protein</fullName>
    </recommendedName>
</protein>
<dbReference type="InterPro" id="IPR029063">
    <property type="entry name" value="SAM-dependent_MTases_sf"/>
</dbReference>
<gene>
    <name evidence="2" type="ORF">UW79_C0002G0022</name>
</gene>